<dbReference type="Proteomes" id="UP000051494">
    <property type="component" value="Unassembled WGS sequence"/>
</dbReference>
<dbReference type="InterPro" id="IPR053158">
    <property type="entry name" value="CapK_Type1_Caps_Biosynth"/>
</dbReference>
<dbReference type="PANTHER" id="PTHR36932:SF1">
    <property type="entry name" value="CAPSULAR POLYSACCHARIDE BIOSYNTHESIS PROTEIN"/>
    <property type="match status" value="1"/>
</dbReference>
<organism evidence="2">
    <name type="scientific">Candidatus Berkiella cookevillensis</name>
    <dbReference type="NCBI Taxonomy" id="437022"/>
    <lineage>
        <taxon>Bacteria</taxon>
        <taxon>Pseudomonadati</taxon>
        <taxon>Pseudomonadota</taxon>
        <taxon>Gammaproteobacteria</taxon>
        <taxon>Candidatus Berkiellales</taxon>
        <taxon>Candidatus Berkiellaceae</taxon>
        <taxon>Candidatus Berkiella</taxon>
    </lineage>
</organism>
<reference evidence="3" key="2">
    <citation type="journal article" date="2016" name="Genome Announc.">
        <title>Draft Genome Sequences of Two Novel Amoeba-Resistant Intranuclear Bacteria, 'Candidatus Berkiella cookevillensis' and 'Candidatus Berkiella aquae'.</title>
        <authorList>
            <person name="Mehari Y.T."/>
            <person name="Arivett B.A."/>
            <person name="Farone A.L."/>
            <person name="Gunderson J.H."/>
            <person name="Farone M.B."/>
        </authorList>
    </citation>
    <scope>NUCLEOTIDE SEQUENCE</scope>
    <source>
        <strain evidence="3">CC99</strain>
    </source>
</reference>
<dbReference type="STRING" id="437022.CC99x_01901"/>
<gene>
    <name evidence="2" type="primary">paaK</name>
    <name evidence="3" type="ORF">CC99x_009440</name>
    <name evidence="2" type="ORF">CC99x_01901</name>
</gene>
<evidence type="ECO:0000313" key="4">
    <source>
        <dbReference type="Proteomes" id="UP000051494"/>
    </source>
</evidence>
<keyword evidence="4" id="KW-1185">Reference proteome</keyword>
<sequence>MAKSVDKMYSKLVSKILFPMHEKIKGHRTVQCLKQLEKTQWETVEQIKKRQLQRLHILLKEAELHSPYYRDVFVAANLDANNIRSLEILSTLPFLDKKLIRENFEGIKHRHAKNLIAYRTGGSTGEPLHLLVSKMRIAHDVAAKWRATRWWRVDMGDKELVLWGSGIECQRQGWLRNMRDKLMRSYLIPAKNLSSQEMDKIINFIKDYKPKMLFGYPSILGYIGKYSQQTNQPLNKLGIKVAFVTSEVLDDALKQTIQKAFGCVVANGYGGRDAGFIAHSCPMGNMHITAEDIIVEIIDENGKVVPPGHLGEVVVTHLASHGFPFIRYRTGDLAIYDESPCACHRGLPILKDIIGRKSDLIYAFNGAAVHRAEIVKPITAFKKIERFQFVQKTLQSSILKIKGEVLDKIEVSKLTADLKILLGQELDLKIDYVDDLLFEKSGKYKFVISELYQ</sequence>
<dbReference type="SUPFAM" id="SSF56801">
    <property type="entry name" value="Acetyl-CoA synthetase-like"/>
    <property type="match status" value="1"/>
</dbReference>
<evidence type="ECO:0000313" key="3">
    <source>
        <dbReference type="EMBL" id="MCS5709127.1"/>
    </source>
</evidence>
<proteinExistence type="predicted"/>
<dbReference type="EC" id="6.2.1.30" evidence="2"/>
<evidence type="ECO:0000313" key="2">
    <source>
        <dbReference type="EMBL" id="KRG17945.1"/>
    </source>
</evidence>
<name>A0A0Q9YDQ6_9GAMM</name>
<dbReference type="Pfam" id="PF00501">
    <property type="entry name" value="AMP-binding"/>
    <property type="match status" value="1"/>
</dbReference>
<dbReference type="EMBL" id="LKHV02000001">
    <property type="protein sequence ID" value="MCS5709127.1"/>
    <property type="molecule type" value="Genomic_DNA"/>
</dbReference>
<dbReference type="AlphaFoldDB" id="A0A0Q9YDQ6"/>
<dbReference type="InterPro" id="IPR042099">
    <property type="entry name" value="ANL_N_sf"/>
</dbReference>
<dbReference type="OrthoDB" id="580775at2"/>
<dbReference type="EMBL" id="LKHV01000010">
    <property type="protein sequence ID" value="KRG17945.1"/>
    <property type="molecule type" value="Genomic_DNA"/>
</dbReference>
<dbReference type="InterPro" id="IPR000873">
    <property type="entry name" value="AMP-dep_synth/lig_dom"/>
</dbReference>
<feature type="domain" description="AMP-dependent synthetase/ligase" evidence="1">
    <location>
        <begin position="184"/>
        <end position="315"/>
    </location>
</feature>
<dbReference type="GO" id="GO:0047475">
    <property type="term" value="F:phenylacetate-CoA ligase activity"/>
    <property type="evidence" value="ECO:0007669"/>
    <property type="project" value="UniProtKB-EC"/>
</dbReference>
<dbReference type="Gene3D" id="3.40.50.12780">
    <property type="entry name" value="N-terminal domain of ligase-like"/>
    <property type="match status" value="1"/>
</dbReference>
<keyword evidence="2" id="KW-0436">Ligase</keyword>
<accession>A0A0Q9YDQ6</accession>
<comment type="caution">
    <text evidence="2">The sequence shown here is derived from an EMBL/GenBank/DDBJ whole genome shotgun (WGS) entry which is preliminary data.</text>
</comment>
<reference evidence="3" key="3">
    <citation type="submission" date="2021-06" db="EMBL/GenBank/DDBJ databases">
        <title>Genomic Description and Analysis of Intracellular Bacteria, Candidatus Berkiella cookevillensis and Candidatus Berkiella aquae.</title>
        <authorList>
            <person name="Kidane D.T."/>
            <person name="Mehari Y.T."/>
            <person name="Rice F.C."/>
            <person name="Arivett B.A."/>
            <person name="Farone A.L."/>
            <person name="Berk S.G."/>
            <person name="Farone M.B."/>
        </authorList>
    </citation>
    <scope>NUCLEOTIDE SEQUENCE</scope>
    <source>
        <strain evidence="3">CC99</strain>
    </source>
</reference>
<reference evidence="2" key="1">
    <citation type="submission" date="2015-09" db="EMBL/GenBank/DDBJ databases">
        <title>Draft Genome Sequences of Two Novel Amoeba-resistant Intranuclear Bacteria, Candidatus Berkiella cookevillensis and Candidatus Berkiella aquae.</title>
        <authorList>
            <person name="Mehari Y.T."/>
            <person name="Arivett B.A."/>
            <person name="Farone A.L."/>
            <person name="Gunderson J.H."/>
            <person name="Farone M.B."/>
        </authorList>
    </citation>
    <scope>NUCLEOTIDE SEQUENCE [LARGE SCALE GENOMIC DNA]</scope>
    <source>
        <strain evidence="2">CC99</strain>
    </source>
</reference>
<dbReference type="RefSeq" id="WP_057625007.1">
    <property type="nucleotide sequence ID" value="NZ_LKHV02000001.1"/>
</dbReference>
<dbReference type="PANTHER" id="PTHR36932">
    <property type="entry name" value="CAPSULAR POLYSACCHARIDE BIOSYNTHESIS PROTEIN"/>
    <property type="match status" value="1"/>
</dbReference>
<protein>
    <submittedName>
        <fullName evidence="3">AMP-binding protein</fullName>
    </submittedName>
    <submittedName>
        <fullName evidence="2">Phenylacetate-coenzyme A ligase</fullName>
        <ecNumber evidence="2">6.2.1.30</ecNumber>
    </submittedName>
</protein>
<evidence type="ECO:0000259" key="1">
    <source>
        <dbReference type="Pfam" id="PF00501"/>
    </source>
</evidence>